<name>A0A218ZE63_9HELO</name>
<evidence type="ECO:0000313" key="3">
    <source>
        <dbReference type="Proteomes" id="UP000242519"/>
    </source>
</evidence>
<dbReference type="EMBL" id="MZNU01000050">
    <property type="protein sequence ID" value="OWP06278.1"/>
    <property type="molecule type" value="Genomic_DNA"/>
</dbReference>
<dbReference type="AlphaFoldDB" id="A0A218ZE63"/>
<sequence length="120" mass="12994">MPDLSTIPFKTRADSDSSARQANTLPSPDHRAASSRCCTVTLTVTLTAQPGRASSFGGGHGAYTSRWLHLHLHLHLRLHVHPFGVESQFRGHVHKGEGDLAVRLSGAQLQGQKLERGVLV</sequence>
<protein>
    <submittedName>
        <fullName evidence="2">Uncharacterized protein</fullName>
    </submittedName>
</protein>
<dbReference type="Proteomes" id="UP000242519">
    <property type="component" value="Unassembled WGS sequence"/>
</dbReference>
<proteinExistence type="predicted"/>
<accession>A0A218ZE63</accession>
<feature type="region of interest" description="Disordered" evidence="1">
    <location>
        <begin position="1"/>
        <end position="33"/>
    </location>
</feature>
<dbReference type="InParanoid" id="A0A218ZE63"/>
<evidence type="ECO:0000256" key="1">
    <source>
        <dbReference type="SAM" id="MobiDB-lite"/>
    </source>
</evidence>
<comment type="caution">
    <text evidence="2">The sequence shown here is derived from an EMBL/GenBank/DDBJ whole genome shotgun (WGS) entry which is preliminary data.</text>
</comment>
<organism evidence="2 3">
    <name type="scientific">Diplocarpon coronariae</name>
    <dbReference type="NCBI Taxonomy" id="2795749"/>
    <lineage>
        <taxon>Eukaryota</taxon>
        <taxon>Fungi</taxon>
        <taxon>Dikarya</taxon>
        <taxon>Ascomycota</taxon>
        <taxon>Pezizomycotina</taxon>
        <taxon>Leotiomycetes</taxon>
        <taxon>Helotiales</taxon>
        <taxon>Drepanopezizaceae</taxon>
        <taxon>Diplocarpon</taxon>
    </lineage>
</organism>
<keyword evidence="3" id="KW-1185">Reference proteome</keyword>
<reference evidence="2 3" key="1">
    <citation type="submission" date="2017-04" db="EMBL/GenBank/DDBJ databases">
        <title>Draft genome sequence of Marssonina coronaria NL1: causal agent of apple blotch.</title>
        <authorList>
            <person name="Cheng Q."/>
        </authorList>
    </citation>
    <scope>NUCLEOTIDE SEQUENCE [LARGE SCALE GENOMIC DNA]</scope>
    <source>
        <strain evidence="2 3">NL1</strain>
    </source>
</reference>
<evidence type="ECO:0000313" key="2">
    <source>
        <dbReference type="EMBL" id="OWP06278.1"/>
    </source>
</evidence>
<gene>
    <name evidence="2" type="ORF">B2J93_4894</name>
</gene>